<dbReference type="InterPro" id="IPR013324">
    <property type="entry name" value="RNA_pol_sigma_r3/r4-like"/>
</dbReference>
<evidence type="ECO:0000313" key="7">
    <source>
        <dbReference type="EMBL" id="GAA5197324.1"/>
    </source>
</evidence>
<feature type="region of interest" description="Disordered" evidence="5">
    <location>
        <begin position="1"/>
        <end position="21"/>
    </location>
</feature>
<comment type="similarity">
    <text evidence="1">Belongs to the sigma-70 factor family. ECF subfamily.</text>
</comment>
<dbReference type="SUPFAM" id="SSF88659">
    <property type="entry name" value="Sigma3 and sigma4 domains of RNA polymerase sigma factors"/>
    <property type="match status" value="1"/>
</dbReference>
<evidence type="ECO:0000256" key="3">
    <source>
        <dbReference type="ARBA" id="ARBA00023082"/>
    </source>
</evidence>
<keyword evidence="3" id="KW-0731">Sigma factor</keyword>
<dbReference type="InterPro" id="IPR013249">
    <property type="entry name" value="RNA_pol_sigma70_r4_t2"/>
</dbReference>
<dbReference type="EMBL" id="BAABJQ010000029">
    <property type="protein sequence ID" value="GAA5197324.1"/>
    <property type="molecule type" value="Genomic_DNA"/>
</dbReference>
<dbReference type="RefSeq" id="WP_345636737.1">
    <property type="nucleotide sequence ID" value="NZ_BAABJQ010000029.1"/>
</dbReference>
<evidence type="ECO:0000313" key="8">
    <source>
        <dbReference type="Proteomes" id="UP001501570"/>
    </source>
</evidence>
<gene>
    <name evidence="7" type="ORF">GCM10023322_68280</name>
</gene>
<reference evidence="8" key="1">
    <citation type="journal article" date="2019" name="Int. J. Syst. Evol. Microbiol.">
        <title>The Global Catalogue of Microorganisms (GCM) 10K type strain sequencing project: providing services to taxonomists for standard genome sequencing and annotation.</title>
        <authorList>
            <consortium name="The Broad Institute Genomics Platform"/>
            <consortium name="The Broad Institute Genome Sequencing Center for Infectious Disease"/>
            <person name="Wu L."/>
            <person name="Ma J."/>
        </authorList>
    </citation>
    <scope>NUCLEOTIDE SEQUENCE [LARGE SCALE GENOMIC DNA]</scope>
    <source>
        <strain evidence="8">JCM 18304</strain>
    </source>
</reference>
<sequence length="62" mass="6560">MPLEDLDAPAPDQTEVGSAGSLAHALRRLPRRQREVIALRVLLDLDTDTTARVLGIAAGTVG</sequence>
<feature type="domain" description="RNA polymerase sigma factor 70 region 4 type 2" evidence="6">
    <location>
        <begin position="21"/>
        <end position="61"/>
    </location>
</feature>
<evidence type="ECO:0000256" key="4">
    <source>
        <dbReference type="ARBA" id="ARBA00023163"/>
    </source>
</evidence>
<protein>
    <recommendedName>
        <fullName evidence="6">RNA polymerase sigma factor 70 region 4 type 2 domain-containing protein</fullName>
    </recommendedName>
</protein>
<comment type="caution">
    <text evidence="7">The sequence shown here is derived from an EMBL/GenBank/DDBJ whole genome shotgun (WGS) entry which is preliminary data.</text>
</comment>
<organism evidence="7 8">
    <name type="scientific">Rugosimonospora acidiphila</name>
    <dbReference type="NCBI Taxonomy" id="556531"/>
    <lineage>
        <taxon>Bacteria</taxon>
        <taxon>Bacillati</taxon>
        <taxon>Actinomycetota</taxon>
        <taxon>Actinomycetes</taxon>
        <taxon>Micromonosporales</taxon>
        <taxon>Micromonosporaceae</taxon>
        <taxon>Rugosimonospora</taxon>
    </lineage>
</organism>
<name>A0ABP9SLG6_9ACTN</name>
<dbReference type="Pfam" id="PF08281">
    <property type="entry name" value="Sigma70_r4_2"/>
    <property type="match status" value="1"/>
</dbReference>
<evidence type="ECO:0000259" key="6">
    <source>
        <dbReference type="Pfam" id="PF08281"/>
    </source>
</evidence>
<evidence type="ECO:0000256" key="1">
    <source>
        <dbReference type="ARBA" id="ARBA00010641"/>
    </source>
</evidence>
<proteinExistence type="inferred from homology"/>
<keyword evidence="2" id="KW-0805">Transcription regulation</keyword>
<accession>A0ABP9SLG6</accession>
<evidence type="ECO:0000256" key="2">
    <source>
        <dbReference type="ARBA" id="ARBA00023015"/>
    </source>
</evidence>
<dbReference type="Gene3D" id="1.10.10.10">
    <property type="entry name" value="Winged helix-like DNA-binding domain superfamily/Winged helix DNA-binding domain"/>
    <property type="match status" value="1"/>
</dbReference>
<dbReference type="Proteomes" id="UP001501570">
    <property type="component" value="Unassembled WGS sequence"/>
</dbReference>
<keyword evidence="4" id="KW-0804">Transcription</keyword>
<evidence type="ECO:0000256" key="5">
    <source>
        <dbReference type="SAM" id="MobiDB-lite"/>
    </source>
</evidence>
<dbReference type="InterPro" id="IPR036388">
    <property type="entry name" value="WH-like_DNA-bd_sf"/>
</dbReference>
<keyword evidence="8" id="KW-1185">Reference proteome</keyword>